<dbReference type="EMBL" id="FNDU01000001">
    <property type="protein sequence ID" value="SDH49281.1"/>
    <property type="molecule type" value="Genomic_DNA"/>
</dbReference>
<evidence type="ECO:0000256" key="2">
    <source>
        <dbReference type="ARBA" id="ARBA00006962"/>
    </source>
</evidence>
<sequence>MKKVMLMPFLQLSTGHHQVAKSFISWLKIYDPTIKCETVDIFSYAYGNMENLVSNIYMKSIVSIPSFYSWLYKKNAFENHEKNRFRAYELLFERAMLKLLDEQQPDCVICTHCLPSYILSCLKQKKVISIPIVNVYTDFFINTIWGKQGIDFHLVPDTPLKQALMDKGIKREKIIVTGIPVHPLIKRSEKLKVSTSERLTILVSGGSLGVGQLKYFLAAIRPNRYLQYKILCGKNTQLYQMVKALNHQNIIPLKYIESRREMDVLYRQSDGIITKPGGVTISEGLYKKIPLFLYDPLPGQEEMNLQYLKSQGLAFHLHNWKTKRPIENQIFSSLNSHTKINDLENRLNQYHDQIAENELLKFFPRIIN</sequence>
<evidence type="ECO:0000256" key="1">
    <source>
        <dbReference type="ARBA" id="ARBA00004370"/>
    </source>
</evidence>
<evidence type="ECO:0000259" key="5">
    <source>
        <dbReference type="Pfam" id="PF04101"/>
    </source>
</evidence>
<keyword evidence="4 7" id="KW-0808">Transferase</keyword>
<evidence type="ECO:0000313" key="8">
    <source>
        <dbReference type="Proteomes" id="UP000199017"/>
    </source>
</evidence>
<organism evidence="7 8">
    <name type="scientific">Alteribacillus bidgolensis</name>
    <dbReference type="NCBI Taxonomy" id="930129"/>
    <lineage>
        <taxon>Bacteria</taxon>
        <taxon>Bacillati</taxon>
        <taxon>Bacillota</taxon>
        <taxon>Bacilli</taxon>
        <taxon>Bacillales</taxon>
        <taxon>Bacillaceae</taxon>
        <taxon>Alteribacillus</taxon>
    </lineage>
</organism>
<dbReference type="InterPro" id="IPR050519">
    <property type="entry name" value="Glycosyltransf_28_UgtP"/>
</dbReference>
<dbReference type="Pfam" id="PF06925">
    <property type="entry name" value="MGDG_synth"/>
    <property type="match status" value="1"/>
</dbReference>
<feature type="domain" description="Diacylglycerol glucosyltransferase N-terminal" evidence="6">
    <location>
        <begin position="16"/>
        <end position="181"/>
    </location>
</feature>
<evidence type="ECO:0000313" key="7">
    <source>
        <dbReference type="EMBL" id="SDH49281.1"/>
    </source>
</evidence>
<comment type="similarity">
    <text evidence="2">Belongs to the glycosyltransferase 28 family.</text>
</comment>
<evidence type="ECO:0000256" key="4">
    <source>
        <dbReference type="ARBA" id="ARBA00022679"/>
    </source>
</evidence>
<dbReference type="Gene3D" id="3.40.50.2000">
    <property type="entry name" value="Glycogen Phosphorylase B"/>
    <property type="match status" value="1"/>
</dbReference>
<dbReference type="GO" id="GO:0016758">
    <property type="term" value="F:hexosyltransferase activity"/>
    <property type="evidence" value="ECO:0007669"/>
    <property type="project" value="InterPro"/>
</dbReference>
<dbReference type="Pfam" id="PF04101">
    <property type="entry name" value="Glyco_tran_28_C"/>
    <property type="match status" value="1"/>
</dbReference>
<accession>A0A1G8CUU9</accession>
<dbReference type="InterPro" id="IPR009695">
    <property type="entry name" value="Diacylglyc_glucosyltr_N"/>
</dbReference>
<dbReference type="GO" id="GO:0009247">
    <property type="term" value="P:glycolipid biosynthetic process"/>
    <property type="evidence" value="ECO:0007669"/>
    <property type="project" value="InterPro"/>
</dbReference>
<keyword evidence="8" id="KW-1185">Reference proteome</keyword>
<dbReference type="Proteomes" id="UP000199017">
    <property type="component" value="Unassembled WGS sequence"/>
</dbReference>
<reference evidence="7 8" key="1">
    <citation type="submission" date="2016-10" db="EMBL/GenBank/DDBJ databases">
        <authorList>
            <person name="de Groot N.N."/>
        </authorList>
    </citation>
    <scope>NUCLEOTIDE SEQUENCE [LARGE SCALE GENOMIC DNA]</scope>
    <source>
        <strain evidence="8">P4B,CCM 7963,CECT 7998,DSM 25260,IBRC-M 10614,KCTC 13821</strain>
    </source>
</reference>
<dbReference type="SUPFAM" id="SSF53756">
    <property type="entry name" value="UDP-Glycosyltransferase/glycogen phosphorylase"/>
    <property type="match status" value="1"/>
</dbReference>
<evidence type="ECO:0000259" key="6">
    <source>
        <dbReference type="Pfam" id="PF06925"/>
    </source>
</evidence>
<comment type="subcellular location">
    <subcellularLocation>
        <location evidence="1">Membrane</location>
    </subcellularLocation>
</comment>
<feature type="domain" description="Glycosyl transferase family 28 C-terminal" evidence="5">
    <location>
        <begin position="200"/>
        <end position="314"/>
    </location>
</feature>
<keyword evidence="3" id="KW-0328">Glycosyltransferase</keyword>
<dbReference type="STRING" id="930129.SAMN05216352_101454"/>
<evidence type="ECO:0000256" key="3">
    <source>
        <dbReference type="ARBA" id="ARBA00022676"/>
    </source>
</evidence>
<proteinExistence type="inferred from homology"/>
<dbReference type="GO" id="GO:0016020">
    <property type="term" value="C:membrane"/>
    <property type="evidence" value="ECO:0007669"/>
    <property type="project" value="UniProtKB-SubCell"/>
</dbReference>
<protein>
    <submittedName>
        <fullName evidence="7">UDP-N-acetylglucosamine:LPS N-acetylglucosamine transferase</fullName>
    </submittedName>
</protein>
<dbReference type="InterPro" id="IPR007235">
    <property type="entry name" value="Glyco_trans_28_C"/>
</dbReference>
<gene>
    <name evidence="7" type="ORF">SAMN05216352_101454</name>
</gene>
<dbReference type="PANTHER" id="PTHR43025">
    <property type="entry name" value="MONOGALACTOSYLDIACYLGLYCEROL SYNTHASE"/>
    <property type="match status" value="1"/>
</dbReference>
<name>A0A1G8CUU9_9BACI</name>
<dbReference type="AlphaFoldDB" id="A0A1G8CUU9"/>
<dbReference type="PANTHER" id="PTHR43025:SF3">
    <property type="entry name" value="MONOGALACTOSYLDIACYLGLYCEROL SYNTHASE 1, CHLOROPLASTIC"/>
    <property type="match status" value="1"/>
</dbReference>